<evidence type="ECO:0000313" key="1">
    <source>
        <dbReference type="EMBL" id="NRF20396.1"/>
    </source>
</evidence>
<proteinExistence type="predicted"/>
<keyword evidence="2" id="KW-1185">Reference proteome</keyword>
<gene>
    <name evidence="1" type="ORF">FOB26_15135</name>
</gene>
<dbReference type="AlphaFoldDB" id="A0AA44J040"/>
<organism evidence="1 2">
    <name type="scientific">Agrobacterium pusense</name>
    <dbReference type="NCBI Taxonomy" id="648995"/>
    <lineage>
        <taxon>Bacteria</taxon>
        <taxon>Pseudomonadati</taxon>
        <taxon>Pseudomonadota</taxon>
        <taxon>Alphaproteobacteria</taxon>
        <taxon>Hyphomicrobiales</taxon>
        <taxon>Rhizobiaceae</taxon>
        <taxon>Rhizobium/Agrobacterium group</taxon>
        <taxon>Agrobacterium</taxon>
    </lineage>
</organism>
<name>A0AA44J040_9HYPH</name>
<dbReference type="EMBL" id="JABRWM010000006">
    <property type="protein sequence ID" value="NRF20396.1"/>
    <property type="molecule type" value="Genomic_DNA"/>
</dbReference>
<comment type="caution">
    <text evidence="1">The sequence shown here is derived from an EMBL/GenBank/DDBJ whole genome shotgun (WGS) entry which is preliminary data.</text>
</comment>
<reference evidence="1" key="1">
    <citation type="submission" date="2019-07" db="EMBL/GenBank/DDBJ databases">
        <title>FDA dAtabase for Regulatory Grade micrObial Sequences (FDA-ARGOS): Supporting development and validation of Infectious Disease Dx tests.</title>
        <authorList>
            <person name="Bachman M."/>
            <person name="Young C."/>
            <person name="Tallon L."/>
            <person name="Sadzewicz L."/>
            <person name="Vavikolanu K."/>
            <person name="Mehta A."/>
            <person name="Aluvathingal J."/>
            <person name="Nadendla S."/>
            <person name="Nandy P."/>
            <person name="Geyer C."/>
            <person name="Yan Y."/>
            <person name="Sichtig H."/>
        </authorList>
    </citation>
    <scope>NUCLEOTIDE SEQUENCE</scope>
    <source>
        <strain evidence="1">FDAARGOS_618</strain>
    </source>
</reference>
<sequence>MTLWSWNFTPSFPVHYLNDSEEFSYGLRYLTEELASEAGHADPTEKVVLLRAIELVEIYRQGFVYTVSFAEDDDLLSQWRGYSGGGGICLGFVASDLQKIAARAEFRLIRCIYEQSQKALLAKEFVANWLAAIRVKVVLSDHDVDQSAHELVTRYQQLACAFKDPSFREENEWRLVSKFIPLDHPSVKVRCTATMLVPYFEVSLDLDPKGERGSNIGIDSIVVGPSSQRERNLQAAAIAVRAFSEISLSLSEIPYRSL</sequence>
<accession>A0AA44J040</accession>
<dbReference type="Proteomes" id="UP001155820">
    <property type="component" value="Unassembled WGS sequence"/>
</dbReference>
<protein>
    <submittedName>
        <fullName evidence="1">DUF2971 domain-containing protein</fullName>
    </submittedName>
</protein>
<dbReference type="Pfam" id="PF11185">
    <property type="entry name" value="DUF2971"/>
    <property type="match status" value="1"/>
</dbReference>
<dbReference type="RefSeq" id="WP_107341175.1">
    <property type="nucleotide sequence ID" value="NZ_JABRWL010000005.1"/>
</dbReference>
<evidence type="ECO:0000313" key="2">
    <source>
        <dbReference type="Proteomes" id="UP001155820"/>
    </source>
</evidence>
<dbReference type="InterPro" id="IPR021352">
    <property type="entry name" value="DUF2971"/>
</dbReference>